<evidence type="ECO:0000256" key="1">
    <source>
        <dbReference type="ARBA" id="ARBA00006817"/>
    </source>
</evidence>
<proteinExistence type="inferred from homology"/>
<evidence type="ECO:0000313" key="4">
    <source>
        <dbReference type="Proteomes" id="UP001151071"/>
    </source>
</evidence>
<dbReference type="Gene3D" id="3.30.530.20">
    <property type="match status" value="1"/>
</dbReference>
<name>A0A9X3TNT7_9BACL</name>
<organism evidence="3 4">
    <name type="scientific">Brevibacillus thermoruber</name>
    <dbReference type="NCBI Taxonomy" id="33942"/>
    <lineage>
        <taxon>Bacteria</taxon>
        <taxon>Bacillati</taxon>
        <taxon>Bacillota</taxon>
        <taxon>Bacilli</taxon>
        <taxon>Bacillales</taxon>
        <taxon>Paenibacillaceae</taxon>
        <taxon>Brevibacillus</taxon>
    </lineage>
</organism>
<dbReference type="SUPFAM" id="SSF55961">
    <property type="entry name" value="Bet v1-like"/>
    <property type="match status" value="1"/>
</dbReference>
<dbReference type="Pfam" id="PF08327">
    <property type="entry name" value="AHSA1"/>
    <property type="match status" value="1"/>
</dbReference>
<evidence type="ECO:0000259" key="2">
    <source>
        <dbReference type="Pfam" id="PF08327"/>
    </source>
</evidence>
<dbReference type="RefSeq" id="WP_271139689.1">
    <property type="nucleotide sequence ID" value="NZ_JAPYYP010000005.1"/>
</dbReference>
<gene>
    <name evidence="3" type="ORF">O3V59_06190</name>
</gene>
<dbReference type="InterPro" id="IPR013538">
    <property type="entry name" value="ASHA1/2-like_C"/>
</dbReference>
<protein>
    <submittedName>
        <fullName evidence="3">SRPBCC family protein</fullName>
    </submittedName>
</protein>
<sequence length="100" mass="11493">MNTESHVYARVTRRFDASPERVFDAWLNPEMIGRWMFGPAIREEEVVKIAADARVGGTFSFVVRRQGVEIDHIGEYLEIDRPRRLVFTWAVAPTRSTALA</sequence>
<comment type="similarity">
    <text evidence="1">Belongs to the AHA1 family.</text>
</comment>
<dbReference type="InterPro" id="IPR023393">
    <property type="entry name" value="START-like_dom_sf"/>
</dbReference>
<dbReference type="AlphaFoldDB" id="A0A9X3TNT7"/>
<dbReference type="EMBL" id="JAPYYP010000005">
    <property type="protein sequence ID" value="MDA5107939.1"/>
    <property type="molecule type" value="Genomic_DNA"/>
</dbReference>
<accession>A0A9X3TNT7</accession>
<dbReference type="CDD" id="cd07814">
    <property type="entry name" value="SRPBCC_CalC_Aha1-like"/>
    <property type="match status" value="1"/>
</dbReference>
<comment type="caution">
    <text evidence="3">The sequence shown here is derived from an EMBL/GenBank/DDBJ whole genome shotgun (WGS) entry which is preliminary data.</text>
</comment>
<evidence type="ECO:0000313" key="3">
    <source>
        <dbReference type="EMBL" id="MDA5107939.1"/>
    </source>
</evidence>
<keyword evidence="4" id="KW-1185">Reference proteome</keyword>
<feature type="domain" description="Activator of Hsp90 ATPase homologue 1/2-like C-terminal" evidence="2">
    <location>
        <begin position="16"/>
        <end position="92"/>
    </location>
</feature>
<dbReference type="Proteomes" id="UP001151071">
    <property type="component" value="Unassembled WGS sequence"/>
</dbReference>
<reference evidence="3" key="1">
    <citation type="submission" date="2022-12" db="EMBL/GenBank/DDBJ databases">
        <title>Draft genome sequence of the thermophilic strain Brevibacillus thermoruber HT42, isolated from Los Humeros, Puebla, Mexico, with biotechnological potential.</title>
        <authorList>
            <person name="Lara Sanchez J."/>
            <person name="Solis Palacios R."/>
            <person name="Bustos Baena A.S."/>
            <person name="Ruz Baez A.E."/>
            <person name="Espinosa Luna G."/>
            <person name="Oliart Ros R.M."/>
        </authorList>
    </citation>
    <scope>NUCLEOTIDE SEQUENCE</scope>
    <source>
        <strain evidence="3">HT42</strain>
    </source>
</reference>